<dbReference type="Proteomes" id="UP000019155">
    <property type="component" value="Unassembled WGS sequence"/>
</dbReference>
<gene>
    <name evidence="3" type="ORF">BMOU_1487</name>
</gene>
<evidence type="ECO:0000313" key="4">
    <source>
        <dbReference type="Proteomes" id="UP000019155"/>
    </source>
</evidence>
<dbReference type="EMBL" id="AZMV01000007">
    <property type="protein sequence ID" value="ETY70631.1"/>
    <property type="molecule type" value="Genomic_DNA"/>
</dbReference>
<dbReference type="GO" id="GO:0005524">
    <property type="term" value="F:ATP binding"/>
    <property type="evidence" value="ECO:0007669"/>
    <property type="project" value="UniProtKB-KW"/>
</dbReference>
<dbReference type="GO" id="GO:0005829">
    <property type="term" value="C:cytosol"/>
    <property type="evidence" value="ECO:0007669"/>
    <property type="project" value="TreeGrafter"/>
</dbReference>
<dbReference type="PATRIC" id="fig|1435051.3.peg.1470"/>
<evidence type="ECO:0000313" key="3">
    <source>
        <dbReference type="EMBL" id="ETY70631.1"/>
    </source>
</evidence>
<dbReference type="GO" id="GO:0009898">
    <property type="term" value="C:cytoplasmic side of plasma membrane"/>
    <property type="evidence" value="ECO:0007669"/>
    <property type="project" value="TreeGrafter"/>
</dbReference>
<dbReference type="STRING" id="1435051.BMOU_1487"/>
<protein>
    <submittedName>
        <fullName evidence="3">ATPase</fullName>
    </submittedName>
</protein>
<dbReference type="AlphaFoldDB" id="W4N7Z4"/>
<dbReference type="PANTHER" id="PTHR43384">
    <property type="entry name" value="SEPTUM SITE-DETERMINING PROTEIN MIND HOMOLOG, CHLOROPLASTIC-RELATED"/>
    <property type="match status" value="1"/>
</dbReference>
<dbReference type="eggNOG" id="COG0455">
    <property type="taxonomic scope" value="Bacteria"/>
</dbReference>
<dbReference type="SUPFAM" id="SSF52540">
    <property type="entry name" value="P-loop containing nucleoside triphosphate hydrolases"/>
    <property type="match status" value="1"/>
</dbReference>
<keyword evidence="4" id="KW-1185">Reference proteome</keyword>
<keyword evidence="2" id="KW-0067">ATP-binding</keyword>
<name>W4N7Z4_9BIFI</name>
<dbReference type="Pfam" id="PF10609">
    <property type="entry name" value="ParA"/>
    <property type="match status" value="1"/>
</dbReference>
<sequence length="251" mass="26573">MTANADMGSVVMLSSAVAGVGVSTLAAMLARTLAQRGVKCVLVDADLQGGGLDVLLGIENEDGSRFGDINAPLGKVDGKALLRELPVWDGVPVLSCDPWKVENPQWWEIQACIRSLAQTRRMVIVDAASHIGLDGLGDYIGARHIVVVEMTVLGLARAKALLKSSGTFDGDDGPSPILVGIGPRGTIRNRGTTDVAEAEEYLGREIDIVIRPDGRLCSALLEGLGLRKPNTATRKALERLADCVRGKVRKA</sequence>
<dbReference type="InterPro" id="IPR033756">
    <property type="entry name" value="YlxH/NBP35"/>
</dbReference>
<organism evidence="3 4">
    <name type="scientific">Bifidobacterium moukalabense DSM 27321</name>
    <dbReference type="NCBI Taxonomy" id="1435051"/>
    <lineage>
        <taxon>Bacteria</taxon>
        <taxon>Bacillati</taxon>
        <taxon>Actinomycetota</taxon>
        <taxon>Actinomycetes</taxon>
        <taxon>Bifidobacteriales</taxon>
        <taxon>Bifidobacteriaceae</taxon>
        <taxon>Bifidobacterium</taxon>
    </lineage>
</organism>
<comment type="caution">
    <text evidence="3">The sequence shown here is derived from an EMBL/GenBank/DDBJ whole genome shotgun (WGS) entry which is preliminary data.</text>
</comment>
<proteinExistence type="predicted"/>
<dbReference type="InterPro" id="IPR050625">
    <property type="entry name" value="ParA/MinD_ATPase"/>
</dbReference>
<accession>W4N7Z4</accession>
<reference evidence="3 4" key="1">
    <citation type="journal article" date="2014" name="Genome Announc.">
        <title>The Genome Sequence of Bifidobacterium moukalabense DSM 27321 Highlights the Close Phylogenetic Relatedness with the Bifidobacterium dentium Taxon.</title>
        <authorList>
            <person name="Lugli G.A."/>
            <person name="Duranti S."/>
            <person name="Milani C."/>
            <person name="Turroni F."/>
            <person name="Viappiani A."/>
            <person name="Mangifesta M."/>
            <person name="van Sinderen D."/>
            <person name="Ventura M."/>
        </authorList>
    </citation>
    <scope>NUCLEOTIDE SEQUENCE [LARGE SCALE GENOMIC DNA]</scope>
    <source>
        <strain evidence="3 4">DSM 27321</strain>
    </source>
</reference>
<keyword evidence="1" id="KW-0547">Nucleotide-binding</keyword>
<dbReference type="InterPro" id="IPR027417">
    <property type="entry name" value="P-loop_NTPase"/>
</dbReference>
<dbReference type="PANTHER" id="PTHR43384:SF6">
    <property type="entry name" value="SEPTUM SITE-DETERMINING PROTEIN MIND HOMOLOG, CHLOROPLASTIC"/>
    <property type="match status" value="1"/>
</dbReference>
<dbReference type="Gene3D" id="3.40.50.300">
    <property type="entry name" value="P-loop containing nucleotide triphosphate hydrolases"/>
    <property type="match status" value="1"/>
</dbReference>
<dbReference type="GO" id="GO:0016887">
    <property type="term" value="F:ATP hydrolysis activity"/>
    <property type="evidence" value="ECO:0007669"/>
    <property type="project" value="TreeGrafter"/>
</dbReference>
<dbReference type="GO" id="GO:0051782">
    <property type="term" value="P:negative regulation of cell division"/>
    <property type="evidence" value="ECO:0007669"/>
    <property type="project" value="TreeGrafter"/>
</dbReference>
<evidence type="ECO:0000256" key="2">
    <source>
        <dbReference type="ARBA" id="ARBA00022840"/>
    </source>
</evidence>
<evidence type="ECO:0000256" key="1">
    <source>
        <dbReference type="ARBA" id="ARBA00022741"/>
    </source>
</evidence>